<dbReference type="EMBL" id="JASDDK010000001">
    <property type="protein sequence ID" value="MDN3491799.1"/>
    <property type="molecule type" value="Genomic_DNA"/>
</dbReference>
<gene>
    <name evidence="2" type="ORF">QMA06_03630</name>
</gene>
<dbReference type="Pfam" id="PF14092">
    <property type="entry name" value="DUF4270"/>
    <property type="match status" value="1"/>
</dbReference>
<reference evidence="2 3" key="1">
    <citation type="journal article" date="2023" name="Int. J. Syst. Evol. Microbiol.">
        <title>Winogradskyella bathintestinalis sp. nov., isolated from the intestine of the deep-sea loosejaw dragonfish, Malacosteus niger.</title>
        <authorList>
            <person name="Uniacke-Lowe S."/>
            <person name="Johnson C.N."/>
            <person name="Stanton C."/>
            <person name="Hill C."/>
            <person name="Ross P."/>
        </authorList>
    </citation>
    <scope>NUCLEOTIDE SEQUENCE [LARGE SCALE GENOMIC DNA]</scope>
    <source>
        <strain evidence="2 3">APC 3343</strain>
    </source>
</reference>
<dbReference type="PROSITE" id="PS51257">
    <property type="entry name" value="PROKAR_LIPOPROTEIN"/>
    <property type="match status" value="1"/>
</dbReference>
<dbReference type="InterPro" id="IPR025366">
    <property type="entry name" value="DUF4270"/>
</dbReference>
<sequence>MKKNKIALQIVSFGLIVLTFIACDKDFASIESDVINNDIATNFDILSERYDVITYTQAFDPLENPIQTNELGLSTLGIYDDVYGRTTSSFVSQITASSYNPDFGDETVIDSVVLTIPYFSEATGFDDSGNTTYDVDSILPDLETYNNINLRIFENNYFLRDFNPSAGFNEGQVYYSNKTAEGSGDFSNALLGEELVFVEYSNGDNPVMSVVDNNNIVVNNKGYALKDVNNLNEEGDKTLLETQAPGIRVMLHPDFWKNKIIDKEGDVELSNQNNFLDYFRGLYFLAEPVDGKGSYLILNTTNANIKIYYKKLTTSTTDDPGDTETGTYILNFGSNKINFFDNDFTLPVDTGDEQTGDNRIYLKGGEGSVAGIKLFNGEDLDGAPLTNAFETFKNAYVETDDNGNYVRSKRLINEANLVFYVDQNQINALGGDPKNEPNRIYVYNQDHRLPVVDYFLAGSNENTPEFSKLSHLGMLERVDEDDSQSAGIKYKLKITEHINNLILRDSTNVELGLAVSLNVNLEGTSGSALQKKVKGTDDYAVPISSILTPRGTILHGSNSDDETKRVSLEIYYTCPEGVDCCPNGENCD</sequence>
<comment type="caution">
    <text evidence="2">The sequence shown here is derived from an EMBL/GenBank/DDBJ whole genome shotgun (WGS) entry which is preliminary data.</text>
</comment>
<keyword evidence="1" id="KW-0732">Signal</keyword>
<accession>A0ABT7ZSL1</accession>
<dbReference type="Proteomes" id="UP001231197">
    <property type="component" value="Unassembled WGS sequence"/>
</dbReference>
<organism evidence="2 3">
    <name type="scientific">Winogradskyella bathintestinalis</name>
    <dbReference type="NCBI Taxonomy" id="3035208"/>
    <lineage>
        <taxon>Bacteria</taxon>
        <taxon>Pseudomonadati</taxon>
        <taxon>Bacteroidota</taxon>
        <taxon>Flavobacteriia</taxon>
        <taxon>Flavobacteriales</taxon>
        <taxon>Flavobacteriaceae</taxon>
        <taxon>Winogradskyella</taxon>
    </lineage>
</organism>
<evidence type="ECO:0000256" key="1">
    <source>
        <dbReference type="SAM" id="SignalP"/>
    </source>
</evidence>
<name>A0ABT7ZSL1_9FLAO</name>
<feature type="signal peptide" evidence="1">
    <location>
        <begin position="1"/>
        <end position="22"/>
    </location>
</feature>
<feature type="chain" id="PRO_5045841508" evidence="1">
    <location>
        <begin position="23"/>
        <end position="588"/>
    </location>
</feature>
<proteinExistence type="predicted"/>
<protein>
    <submittedName>
        <fullName evidence="2">DUF4270 domain-containing protein</fullName>
    </submittedName>
</protein>
<dbReference type="RefSeq" id="WP_290205491.1">
    <property type="nucleotide sequence ID" value="NZ_JASDDK010000001.1"/>
</dbReference>
<evidence type="ECO:0000313" key="2">
    <source>
        <dbReference type="EMBL" id="MDN3491799.1"/>
    </source>
</evidence>
<evidence type="ECO:0000313" key="3">
    <source>
        <dbReference type="Proteomes" id="UP001231197"/>
    </source>
</evidence>
<keyword evidence="3" id="KW-1185">Reference proteome</keyword>